<evidence type="ECO:0000313" key="3">
    <source>
        <dbReference type="Proteomes" id="UP000194236"/>
    </source>
</evidence>
<keyword evidence="3" id="KW-1185">Reference proteome</keyword>
<organism evidence="2 3">
    <name type="scientific">Euroglyphus maynei</name>
    <name type="common">Mayne's house dust mite</name>
    <dbReference type="NCBI Taxonomy" id="6958"/>
    <lineage>
        <taxon>Eukaryota</taxon>
        <taxon>Metazoa</taxon>
        <taxon>Ecdysozoa</taxon>
        <taxon>Arthropoda</taxon>
        <taxon>Chelicerata</taxon>
        <taxon>Arachnida</taxon>
        <taxon>Acari</taxon>
        <taxon>Acariformes</taxon>
        <taxon>Sarcoptiformes</taxon>
        <taxon>Astigmata</taxon>
        <taxon>Psoroptidia</taxon>
        <taxon>Analgoidea</taxon>
        <taxon>Pyroglyphidae</taxon>
        <taxon>Pyroglyphinae</taxon>
        <taxon>Euroglyphus</taxon>
    </lineage>
</organism>
<dbReference type="OrthoDB" id="10626567at2759"/>
<dbReference type="AlphaFoldDB" id="A0A1Y3ALD4"/>
<sequence length="214" mass="24105">MANPRPFDDNNKDKLIDHPTFIESSDHSAIDPSPIRTNFYELDSNFSIVIDAKKDKNNDNDGDNNKKMIPGNIDQVKESSNISNFDQSKIDPDPANPDDYLIEPGKNVDHFVDLDFKIDQSIVPPDSSSNQPNPEIDMQPNVSHDLPEKPKDFGKNNDGQMDFSFDIPSDITNICDEKFDLLEMTYSNCSQMSENMSEALDSSLNTNEIQSDQP</sequence>
<feature type="region of interest" description="Disordered" evidence="1">
    <location>
        <begin position="51"/>
        <end position="75"/>
    </location>
</feature>
<dbReference type="EMBL" id="MUJZ01071475">
    <property type="protein sequence ID" value="OTF69260.1"/>
    <property type="molecule type" value="Genomic_DNA"/>
</dbReference>
<protein>
    <submittedName>
        <fullName evidence="2">Uncharacterized protein</fullName>
    </submittedName>
</protein>
<comment type="caution">
    <text evidence="2">The sequence shown here is derived from an EMBL/GenBank/DDBJ whole genome shotgun (WGS) entry which is preliminary data.</text>
</comment>
<dbReference type="Proteomes" id="UP000194236">
    <property type="component" value="Unassembled WGS sequence"/>
</dbReference>
<feature type="region of interest" description="Disordered" evidence="1">
    <location>
        <begin position="193"/>
        <end position="214"/>
    </location>
</feature>
<proteinExistence type="predicted"/>
<feature type="compositionally biased region" description="Basic and acidic residues" evidence="1">
    <location>
        <begin position="1"/>
        <end position="17"/>
    </location>
</feature>
<feature type="compositionally biased region" description="Basic and acidic residues" evidence="1">
    <location>
        <begin position="145"/>
        <end position="155"/>
    </location>
</feature>
<reference evidence="2 3" key="1">
    <citation type="submission" date="2017-03" db="EMBL/GenBank/DDBJ databases">
        <title>Genome Survey of Euroglyphus maynei.</title>
        <authorList>
            <person name="Arlian L.G."/>
            <person name="Morgan M.S."/>
            <person name="Rider S.D."/>
        </authorList>
    </citation>
    <scope>NUCLEOTIDE SEQUENCE [LARGE SCALE GENOMIC DNA]</scope>
    <source>
        <strain evidence="2">Arlian Lab</strain>
        <tissue evidence="2">Whole body</tissue>
    </source>
</reference>
<feature type="non-terminal residue" evidence="2">
    <location>
        <position position="214"/>
    </location>
</feature>
<feature type="region of interest" description="Disordered" evidence="1">
    <location>
        <begin position="121"/>
        <end position="159"/>
    </location>
</feature>
<gene>
    <name evidence="2" type="ORF">BLA29_004645</name>
</gene>
<feature type="region of interest" description="Disordered" evidence="1">
    <location>
        <begin position="1"/>
        <end position="35"/>
    </location>
</feature>
<name>A0A1Y3ALD4_EURMA</name>
<accession>A0A1Y3ALD4</accession>
<evidence type="ECO:0000313" key="2">
    <source>
        <dbReference type="EMBL" id="OTF69260.1"/>
    </source>
</evidence>
<feature type="compositionally biased region" description="Basic and acidic residues" evidence="1">
    <location>
        <begin position="51"/>
        <end position="66"/>
    </location>
</feature>
<evidence type="ECO:0000256" key="1">
    <source>
        <dbReference type="SAM" id="MobiDB-lite"/>
    </source>
</evidence>